<feature type="binding site" evidence="7">
    <location>
        <position position="122"/>
    </location>
    <ligand>
        <name>5-amino-6-(D-ribitylamino)uracil</name>
        <dbReference type="ChEBI" id="CHEBI:15934"/>
    </ligand>
</feature>
<dbReference type="GO" id="GO:0009349">
    <property type="term" value="C:riboflavin synthase complex"/>
    <property type="evidence" value="ECO:0007669"/>
    <property type="project" value="UniProtKB-UniRule"/>
</dbReference>
<proteinExistence type="inferred from homology"/>
<evidence type="ECO:0000256" key="6">
    <source>
        <dbReference type="ARBA" id="ARBA00048785"/>
    </source>
</evidence>
<dbReference type="GO" id="GO:0005829">
    <property type="term" value="C:cytosol"/>
    <property type="evidence" value="ECO:0007669"/>
    <property type="project" value="TreeGrafter"/>
</dbReference>
<feature type="binding site" evidence="7">
    <location>
        <begin position="94"/>
        <end position="95"/>
    </location>
    <ligand>
        <name>(2S)-2-hydroxy-3-oxobutyl phosphate</name>
        <dbReference type="ChEBI" id="CHEBI:58830"/>
    </ligand>
</feature>
<name>A0A1B9E3F4_9FLAO</name>
<feature type="binding site" evidence="7">
    <location>
        <begin position="89"/>
        <end position="91"/>
    </location>
    <ligand>
        <name>5-amino-6-(D-ribitylamino)uracil</name>
        <dbReference type="ChEBI" id="CHEBI:15934"/>
    </ligand>
</feature>
<comment type="pathway">
    <text evidence="1 7">Cofactor biosynthesis; riboflavin biosynthesis; riboflavin from 2-hydroxy-3-oxobutyl phosphate and 5-amino-6-(D-ribitylamino)uracil: step 1/2.</text>
</comment>
<comment type="function">
    <text evidence="7">Catalyzes the formation of 6,7-dimethyl-8-ribityllumazine by condensation of 5-amino-6-(D-ribitylamino)uracil with 3,4-dihydroxy-2-butanone 4-phosphate. This is the penultimate step in the biosynthesis of riboflavin.</text>
</comment>
<dbReference type="NCBIfam" id="TIGR00114">
    <property type="entry name" value="lumazine-synth"/>
    <property type="match status" value="1"/>
</dbReference>
<dbReference type="PANTHER" id="PTHR21058:SF0">
    <property type="entry name" value="6,7-DIMETHYL-8-RIBITYLLUMAZINE SYNTHASE"/>
    <property type="match status" value="1"/>
</dbReference>
<protein>
    <recommendedName>
        <fullName evidence="3 7">6,7-dimethyl-8-ribityllumazine synthase</fullName>
        <shortName evidence="7">DMRL synthase</shortName>
        <shortName evidence="7">LS</shortName>
        <shortName evidence="7">Lumazine synthase</shortName>
        <ecNumber evidence="3 7">2.5.1.78</ecNumber>
    </recommendedName>
</protein>
<dbReference type="HAMAP" id="MF_00178">
    <property type="entry name" value="Lumazine_synth"/>
    <property type="match status" value="1"/>
</dbReference>
<dbReference type="OrthoDB" id="9809709at2"/>
<dbReference type="GO" id="GO:0000906">
    <property type="term" value="F:6,7-dimethyl-8-ribityllumazine synthase activity"/>
    <property type="evidence" value="ECO:0007669"/>
    <property type="project" value="UniProtKB-UniRule"/>
</dbReference>
<dbReference type="UniPathway" id="UPA00275">
    <property type="reaction ID" value="UER00404"/>
</dbReference>
<dbReference type="Proteomes" id="UP000093510">
    <property type="component" value="Unassembled WGS sequence"/>
</dbReference>
<feature type="binding site" evidence="7">
    <location>
        <position position="136"/>
    </location>
    <ligand>
        <name>(2S)-2-hydroxy-3-oxobutyl phosphate</name>
        <dbReference type="ChEBI" id="CHEBI:58830"/>
    </ligand>
</feature>
<dbReference type="Pfam" id="PF00885">
    <property type="entry name" value="DMRL_synthase"/>
    <property type="match status" value="1"/>
</dbReference>
<evidence type="ECO:0000256" key="5">
    <source>
        <dbReference type="ARBA" id="ARBA00022679"/>
    </source>
</evidence>
<keyword evidence="5 7" id="KW-0808">Transferase</keyword>
<feature type="active site" description="Proton donor" evidence="7">
    <location>
        <position position="97"/>
    </location>
</feature>
<feature type="binding site" evidence="7">
    <location>
        <position position="31"/>
    </location>
    <ligand>
        <name>5-amino-6-(D-ribitylamino)uracil</name>
        <dbReference type="ChEBI" id="CHEBI:15934"/>
    </ligand>
</feature>
<reference evidence="8 9" key="1">
    <citation type="submission" date="2016-03" db="EMBL/GenBank/DDBJ databases">
        <authorList>
            <person name="Ploux O."/>
        </authorList>
    </citation>
    <scope>NUCLEOTIDE SEQUENCE [LARGE SCALE GENOMIC DNA]</scope>
    <source>
        <strain evidence="8 9">LPB0076</strain>
    </source>
</reference>
<evidence type="ECO:0000256" key="4">
    <source>
        <dbReference type="ARBA" id="ARBA00022619"/>
    </source>
</evidence>
<dbReference type="SUPFAM" id="SSF52121">
    <property type="entry name" value="Lumazine synthase"/>
    <property type="match status" value="1"/>
</dbReference>
<evidence type="ECO:0000256" key="2">
    <source>
        <dbReference type="ARBA" id="ARBA00007424"/>
    </source>
</evidence>
<evidence type="ECO:0000256" key="7">
    <source>
        <dbReference type="HAMAP-Rule" id="MF_00178"/>
    </source>
</evidence>
<dbReference type="RefSeq" id="WP_066333765.1">
    <property type="nucleotide sequence ID" value="NZ_CP017688.1"/>
</dbReference>
<dbReference type="EC" id="2.5.1.78" evidence="3 7"/>
<evidence type="ECO:0000256" key="1">
    <source>
        <dbReference type="ARBA" id="ARBA00004917"/>
    </source>
</evidence>
<organism evidence="8 9">
    <name type="scientific">Flavobacterium crassostreae</name>
    <dbReference type="NCBI Taxonomy" id="1763534"/>
    <lineage>
        <taxon>Bacteria</taxon>
        <taxon>Pseudomonadati</taxon>
        <taxon>Bacteroidota</taxon>
        <taxon>Flavobacteriia</taxon>
        <taxon>Flavobacteriales</taxon>
        <taxon>Flavobacteriaceae</taxon>
        <taxon>Flavobacterium</taxon>
    </lineage>
</organism>
<dbReference type="InterPro" id="IPR036467">
    <property type="entry name" value="LS/RS_sf"/>
</dbReference>
<comment type="catalytic activity">
    <reaction evidence="6 7">
        <text>(2S)-2-hydroxy-3-oxobutyl phosphate + 5-amino-6-(D-ribitylamino)uracil = 6,7-dimethyl-8-(1-D-ribityl)lumazine + phosphate + 2 H2O + H(+)</text>
        <dbReference type="Rhea" id="RHEA:26152"/>
        <dbReference type="ChEBI" id="CHEBI:15377"/>
        <dbReference type="ChEBI" id="CHEBI:15378"/>
        <dbReference type="ChEBI" id="CHEBI:15934"/>
        <dbReference type="ChEBI" id="CHEBI:43474"/>
        <dbReference type="ChEBI" id="CHEBI:58201"/>
        <dbReference type="ChEBI" id="CHEBI:58830"/>
        <dbReference type="EC" id="2.5.1.78"/>
    </reaction>
</comment>
<comment type="caution">
    <text evidence="8">The sequence shown here is derived from an EMBL/GenBank/DDBJ whole genome shotgun (WGS) entry which is preliminary data.</text>
</comment>
<evidence type="ECO:0000313" key="8">
    <source>
        <dbReference type="EMBL" id="OCB76484.1"/>
    </source>
</evidence>
<sequence>MATLNKNLSVYDKNTLPKAKDFRFGVVVSEWNETITEGLYKGAYDAFLDNQVQDSNIIRWNVPGSFELIYGCKKMLQTQNVDAIIAIGCVIQGETKHFDFVCEGVTQGIKDLNVQTDVPVIFCVLTDNTMQQSIDRSGGIHGNKGTEAAIAAIKMAFIRQQASLTHEYKKPNLLSSGQLQLEDLPLKIED</sequence>
<keyword evidence="9" id="KW-1185">Reference proteome</keyword>
<dbReference type="Gene3D" id="3.40.50.960">
    <property type="entry name" value="Lumazine/riboflavin synthase"/>
    <property type="match status" value="1"/>
</dbReference>
<comment type="similarity">
    <text evidence="2 7">Belongs to the DMRL synthase family.</text>
</comment>
<keyword evidence="4 7" id="KW-0686">Riboflavin biosynthesis</keyword>
<dbReference type="STRING" id="1763534.GCA_001831475_01173"/>
<dbReference type="AlphaFoldDB" id="A0A1B9E3F4"/>
<dbReference type="GO" id="GO:0009231">
    <property type="term" value="P:riboflavin biosynthetic process"/>
    <property type="evidence" value="ECO:0007669"/>
    <property type="project" value="UniProtKB-UniRule"/>
</dbReference>
<accession>A0A1B9E3F4</accession>
<dbReference type="CDD" id="cd09209">
    <property type="entry name" value="Lumazine_synthase-I"/>
    <property type="match status" value="1"/>
</dbReference>
<dbReference type="PANTHER" id="PTHR21058">
    <property type="entry name" value="6,7-DIMETHYL-8-RIBITYLLUMAZINE SYNTHASE DMRL SYNTHASE LUMAZINE SYNTHASE"/>
    <property type="match status" value="1"/>
</dbReference>
<evidence type="ECO:0000256" key="3">
    <source>
        <dbReference type="ARBA" id="ARBA00012664"/>
    </source>
</evidence>
<evidence type="ECO:0000313" key="9">
    <source>
        <dbReference type="Proteomes" id="UP000093510"/>
    </source>
</evidence>
<dbReference type="InterPro" id="IPR002180">
    <property type="entry name" value="LS/RS"/>
</dbReference>
<feature type="binding site" evidence="7">
    <location>
        <begin position="65"/>
        <end position="67"/>
    </location>
    <ligand>
        <name>5-amino-6-(D-ribitylamino)uracil</name>
        <dbReference type="ChEBI" id="CHEBI:15934"/>
    </ligand>
</feature>
<dbReference type="EMBL" id="LVEP01000022">
    <property type="protein sequence ID" value="OCB76484.1"/>
    <property type="molecule type" value="Genomic_DNA"/>
</dbReference>
<gene>
    <name evidence="7" type="primary">ribH</name>
    <name evidence="8" type="ORF">LPBF_05975</name>
</gene>
<dbReference type="InterPro" id="IPR034964">
    <property type="entry name" value="LS"/>
</dbReference>